<protein>
    <submittedName>
        <fullName evidence="3">PPC domain-containing protein</fullName>
    </submittedName>
</protein>
<keyword evidence="4" id="KW-1185">Reference proteome</keyword>
<dbReference type="InterPro" id="IPR007280">
    <property type="entry name" value="Peptidase_C_arc/bac"/>
</dbReference>
<accession>A0ABT5D3N6</accession>
<proteinExistence type="predicted"/>
<sequence length="425" mass="45245">MRIALCAVAVLTGCVFVPVEAQAQFGQCGMDAISQADAANRVEWARRCALNKLATVQGFSVTDGPNPMIDYQEVDPLTNPSGQNAFHGDIANFEINGTYAYALFYSMPSTQVMDAYGFYQWTSANRRPNPYYPLFGTTPTPGVGSQLYPHPQLKDCNLYTDRSGYNAAPTFHVNMYCNSTAAALANGAPVTGLSQGAGGEKHFTVAIPEGSVGLSISLSGGAGNADLYIKRGAVPTESSYDCASRSSGNYDACYVAAAEGTYYVLVKGVTAYSNLSVVAYWNALSRYSPVSNLYAGLGTEKSYTFYVPGNASSATFSLSGGTGDADLYVRYGAPPTQTEYSCRPYIGGNTETCTFSYPSAGTYHVMVRAWSRYSGVTLSASYVEMAQEPPSCLKQAVCPANMACPIPVPCLAEEEEASAPQSVLY</sequence>
<dbReference type="Gene3D" id="2.60.120.380">
    <property type="match status" value="2"/>
</dbReference>
<evidence type="ECO:0000313" key="4">
    <source>
        <dbReference type="Proteomes" id="UP001221838"/>
    </source>
</evidence>
<keyword evidence="1" id="KW-0732">Signal</keyword>
<feature type="signal peptide" evidence="1">
    <location>
        <begin position="1"/>
        <end position="23"/>
    </location>
</feature>
<organism evidence="3 4">
    <name type="scientific">Stigmatella ashevillensis</name>
    <dbReference type="NCBI Taxonomy" id="2995309"/>
    <lineage>
        <taxon>Bacteria</taxon>
        <taxon>Pseudomonadati</taxon>
        <taxon>Myxococcota</taxon>
        <taxon>Myxococcia</taxon>
        <taxon>Myxococcales</taxon>
        <taxon>Cystobacterineae</taxon>
        <taxon>Archangiaceae</taxon>
        <taxon>Stigmatella</taxon>
    </lineage>
</organism>
<dbReference type="Pfam" id="PF04151">
    <property type="entry name" value="PPC"/>
    <property type="match status" value="2"/>
</dbReference>
<dbReference type="EMBL" id="JAQNDM010000002">
    <property type="protein sequence ID" value="MDC0708284.1"/>
    <property type="molecule type" value="Genomic_DNA"/>
</dbReference>
<name>A0ABT5D3N6_9BACT</name>
<comment type="caution">
    <text evidence="3">The sequence shown here is derived from an EMBL/GenBank/DDBJ whole genome shotgun (WGS) entry which is preliminary data.</text>
</comment>
<reference evidence="3 4" key="1">
    <citation type="submission" date="2022-11" db="EMBL/GenBank/DDBJ databases">
        <title>Minimal conservation of predation-associated metabolite biosynthetic gene clusters underscores biosynthetic potential of Myxococcota including descriptions for ten novel species: Archangium lansinium sp. nov., Myxococcus landrumus sp. nov., Nannocystis bai.</title>
        <authorList>
            <person name="Ahearne A."/>
            <person name="Stevens C."/>
            <person name="Dowd S."/>
        </authorList>
    </citation>
    <scope>NUCLEOTIDE SEQUENCE [LARGE SCALE GENOMIC DNA]</scope>
    <source>
        <strain evidence="3 4">NCWAL01</strain>
    </source>
</reference>
<dbReference type="RefSeq" id="WP_272135969.1">
    <property type="nucleotide sequence ID" value="NZ_JAQNDM010000002.1"/>
</dbReference>
<feature type="domain" description="Peptidase C-terminal archaeal/bacterial" evidence="2">
    <location>
        <begin position="202"/>
        <end position="267"/>
    </location>
</feature>
<gene>
    <name evidence="3" type="ORF">POL68_07355</name>
</gene>
<evidence type="ECO:0000259" key="2">
    <source>
        <dbReference type="Pfam" id="PF04151"/>
    </source>
</evidence>
<feature type="chain" id="PRO_5046193037" evidence="1">
    <location>
        <begin position="24"/>
        <end position="425"/>
    </location>
</feature>
<dbReference type="Proteomes" id="UP001221838">
    <property type="component" value="Unassembled WGS sequence"/>
</dbReference>
<evidence type="ECO:0000313" key="3">
    <source>
        <dbReference type="EMBL" id="MDC0708284.1"/>
    </source>
</evidence>
<evidence type="ECO:0000256" key="1">
    <source>
        <dbReference type="SAM" id="SignalP"/>
    </source>
</evidence>
<feature type="domain" description="Peptidase C-terminal archaeal/bacterial" evidence="2">
    <location>
        <begin position="301"/>
        <end position="369"/>
    </location>
</feature>